<dbReference type="EMBL" id="WSFT01000044">
    <property type="protein sequence ID" value="MBS4539261.1"/>
    <property type="molecule type" value="Genomic_DNA"/>
</dbReference>
<evidence type="ECO:0000313" key="4">
    <source>
        <dbReference type="Proteomes" id="UP000724672"/>
    </source>
</evidence>
<dbReference type="InterPro" id="IPR041796">
    <property type="entry name" value="Mre11_N"/>
</dbReference>
<dbReference type="RefSeq" id="WP_203367182.1">
    <property type="nucleotide sequence ID" value="NZ_WSFT01000044.1"/>
</dbReference>
<dbReference type="SUPFAM" id="SSF56300">
    <property type="entry name" value="Metallo-dependent phosphatases"/>
    <property type="match status" value="1"/>
</dbReference>
<evidence type="ECO:0000256" key="1">
    <source>
        <dbReference type="ARBA" id="ARBA00022801"/>
    </source>
</evidence>
<dbReference type="AlphaFoldDB" id="A0A942UYD5"/>
<evidence type="ECO:0000259" key="2">
    <source>
        <dbReference type="Pfam" id="PF00149"/>
    </source>
</evidence>
<keyword evidence="3" id="KW-0269">Exonuclease</keyword>
<reference evidence="3" key="1">
    <citation type="submission" date="2019-12" db="EMBL/GenBank/DDBJ databases">
        <title>Clostridiaceae gen. nov. sp. nov., isolated from sediment in Xinjiang, China.</title>
        <authorList>
            <person name="Zhang R."/>
        </authorList>
    </citation>
    <scope>NUCLEOTIDE SEQUENCE</scope>
    <source>
        <strain evidence="3">D2Q-11</strain>
    </source>
</reference>
<evidence type="ECO:0000313" key="3">
    <source>
        <dbReference type="EMBL" id="MBS4539261.1"/>
    </source>
</evidence>
<dbReference type="Gene3D" id="3.60.21.10">
    <property type="match status" value="1"/>
</dbReference>
<keyword evidence="4" id="KW-1185">Reference proteome</keyword>
<dbReference type="InterPro" id="IPR029052">
    <property type="entry name" value="Metallo-depent_PP-like"/>
</dbReference>
<dbReference type="InterPro" id="IPR004843">
    <property type="entry name" value="Calcineurin-like_PHP"/>
</dbReference>
<dbReference type="Pfam" id="PF00149">
    <property type="entry name" value="Metallophos"/>
    <property type="match status" value="1"/>
</dbReference>
<comment type="caution">
    <text evidence="3">The sequence shown here is derived from an EMBL/GenBank/DDBJ whole genome shotgun (WGS) entry which is preliminary data.</text>
</comment>
<dbReference type="InterPro" id="IPR050535">
    <property type="entry name" value="DNA_Repair-Maintenance_Comp"/>
</dbReference>
<organism evidence="3 4">
    <name type="scientific">Anaeromonas frigoriresistens</name>
    <dbReference type="NCBI Taxonomy" id="2683708"/>
    <lineage>
        <taxon>Bacteria</taxon>
        <taxon>Bacillati</taxon>
        <taxon>Bacillota</taxon>
        <taxon>Tissierellia</taxon>
        <taxon>Tissierellales</taxon>
        <taxon>Thermohalobacteraceae</taxon>
        <taxon>Anaeromonas</taxon>
    </lineage>
</organism>
<sequence length="367" mass="43206">MSISFIHTADVHIGMKFTKGKITGEQGKNRRDEIIDTFLKILDRCKERNVDYLFIAGDLFEDELCSIAELKIINDRFKLLYKTKVIMITGNHDYLNEKSLYKLIDWNENVYILDYNEIDKLSFEEDNIDIWGVSWQEKEKGKQDFSKIDLDINKFNVLLLHGDIFDKNSKYLPIDRKDIDKFGFDYIGLGHIHKHQYITDSICYPGSPEPLDFGELGEHGVIEGLIDDKGLTTKFIPISKRKYNIINIEINEKMSYNSILARILDIESEEVRKKNFFRIIIKGYIDRDIKDKIIDIESKLDNEFYFIQIIDKTEPDYDINQLLLENENNIIGEFIKEMIENDLNDEVMNRGLYIGLEELLREKVKLK</sequence>
<dbReference type="PANTHER" id="PTHR30337">
    <property type="entry name" value="COMPONENT OF ATP-DEPENDENT DSDNA EXONUCLEASE"/>
    <property type="match status" value="1"/>
</dbReference>
<protein>
    <submittedName>
        <fullName evidence="3">Exonuclease SbcCD subunit D</fullName>
    </submittedName>
</protein>
<dbReference type="Proteomes" id="UP000724672">
    <property type="component" value="Unassembled WGS sequence"/>
</dbReference>
<keyword evidence="1" id="KW-0378">Hydrolase</keyword>
<dbReference type="CDD" id="cd00840">
    <property type="entry name" value="MPP_Mre11_N"/>
    <property type="match status" value="1"/>
</dbReference>
<dbReference type="PANTHER" id="PTHR30337:SF7">
    <property type="entry name" value="PHOSPHOESTERASE"/>
    <property type="match status" value="1"/>
</dbReference>
<dbReference type="GO" id="GO:0004527">
    <property type="term" value="F:exonuclease activity"/>
    <property type="evidence" value="ECO:0007669"/>
    <property type="project" value="UniProtKB-KW"/>
</dbReference>
<keyword evidence="3" id="KW-0540">Nuclease</keyword>
<feature type="domain" description="Calcineurin-like phosphoesterase" evidence="2">
    <location>
        <begin position="4"/>
        <end position="194"/>
    </location>
</feature>
<name>A0A942UYD5_9FIRM</name>
<proteinExistence type="predicted"/>
<gene>
    <name evidence="3" type="ORF">GOQ27_12365</name>
</gene>
<accession>A0A942UYD5</accession>